<dbReference type="Gene3D" id="2.60.40.10">
    <property type="entry name" value="Immunoglobulins"/>
    <property type="match status" value="1"/>
</dbReference>
<dbReference type="InterPro" id="IPR013325">
    <property type="entry name" value="RNA_pol_sigma_r2"/>
</dbReference>
<organism evidence="9 10">
    <name type="scientific">Microcella pacifica</name>
    <dbReference type="NCBI Taxonomy" id="2591847"/>
    <lineage>
        <taxon>Bacteria</taxon>
        <taxon>Bacillati</taxon>
        <taxon>Actinomycetota</taxon>
        <taxon>Actinomycetes</taxon>
        <taxon>Micrococcales</taxon>
        <taxon>Microbacteriaceae</taxon>
        <taxon>Microcella</taxon>
    </lineage>
</organism>
<evidence type="ECO:0000256" key="6">
    <source>
        <dbReference type="SAM" id="MobiDB-lite"/>
    </source>
</evidence>
<reference evidence="9 10" key="1">
    <citation type="submission" date="2020-03" db="EMBL/GenBank/DDBJ databases">
        <title>Chryseoglobus sp. isolated from a deep-sea seamount.</title>
        <authorList>
            <person name="Zhang D.-C."/>
        </authorList>
    </citation>
    <scope>NUCLEOTIDE SEQUENCE [LARGE SCALE GENOMIC DNA]</scope>
    <source>
        <strain evidence="9 10">KN1116</strain>
    </source>
</reference>
<dbReference type="Proteomes" id="UP000818266">
    <property type="component" value="Unassembled WGS sequence"/>
</dbReference>
<dbReference type="GO" id="GO:0005975">
    <property type="term" value="P:carbohydrate metabolic process"/>
    <property type="evidence" value="ECO:0007669"/>
    <property type="project" value="UniProtKB-ARBA"/>
</dbReference>
<name>A0A9E5JPJ8_9MICO</name>
<keyword evidence="2" id="KW-0805">Transcription regulation</keyword>
<keyword evidence="4" id="KW-0238">DNA-binding</keyword>
<dbReference type="InterPro" id="IPR027383">
    <property type="entry name" value="Znf_put"/>
</dbReference>
<keyword evidence="10" id="KW-1185">Reference proteome</keyword>
<comment type="similarity">
    <text evidence="1">Belongs to the sigma-70 factor family. ECF subfamily.</text>
</comment>
<dbReference type="InterPro" id="IPR013324">
    <property type="entry name" value="RNA_pol_sigma_r3/r4-like"/>
</dbReference>
<sequence length="546" mass="56086">MSRTREAATASSSSAESGVDAGVGPGAATATSRLSELSDERLIARSRRRDRAAYAELWRRHQPSALAAARRFTWIDADDLVAESFTRIYACLLEGRGPRGPFRPYLYTTVRNLAARWGASAKEIAVDDLETFQAPEDLDDPVVQSLDRTLTARAFRSLPPRWQSVLWYTEVEGLDPHDVAPIMGLSANGVAALAYRAREGLRTAWLQEHVTHATATGECAWVLAHAGDHARHSVSDRDDARMRAHLASCSSCSIVCEEIDDLGARLALVLVPLVLGGIAGGALLRSLTSTTGAEATLAHAAGAAGSAPAMPESVVAAGAGAVGLWATLSTPAVVTGTLVLALGVTGPVLSGSLASGDDDTETTSSQSEGATADGSAHSGMGLDLPEPPPTTAAEGPEEPTTEAAEENDGEGPVEDLVDATVSTITGGDAPEGHTAPGGVVGADLSLSLSGTGTPGAHLSLQAAGQVYATTTVDESGNFTLAATAIPGGLESLELVQYVDHEYLEGLLPDGALSGLLGGLDDLISDLIEPVTILAKDAAGITIVVAQ</sequence>
<comment type="caution">
    <text evidence="9">The sequence shown here is derived from an EMBL/GenBank/DDBJ whole genome shotgun (WGS) entry which is preliminary data.</text>
</comment>
<evidence type="ECO:0000256" key="5">
    <source>
        <dbReference type="ARBA" id="ARBA00023163"/>
    </source>
</evidence>
<keyword evidence="5" id="KW-0804">Transcription</keyword>
<dbReference type="InterPro" id="IPR007627">
    <property type="entry name" value="RNA_pol_sigma70_r2"/>
</dbReference>
<dbReference type="OrthoDB" id="4990598at2"/>
<feature type="compositionally biased region" description="Low complexity" evidence="6">
    <location>
        <begin position="7"/>
        <end position="17"/>
    </location>
</feature>
<feature type="region of interest" description="Disordered" evidence="6">
    <location>
        <begin position="350"/>
        <end position="413"/>
    </location>
</feature>
<dbReference type="NCBIfam" id="TIGR02937">
    <property type="entry name" value="sigma70-ECF"/>
    <property type="match status" value="1"/>
</dbReference>
<dbReference type="InterPro" id="IPR039425">
    <property type="entry name" value="RNA_pol_sigma-70-like"/>
</dbReference>
<evidence type="ECO:0000313" key="10">
    <source>
        <dbReference type="Proteomes" id="UP000818266"/>
    </source>
</evidence>
<feature type="region of interest" description="Disordered" evidence="6">
    <location>
        <begin position="1"/>
        <end position="33"/>
    </location>
</feature>
<dbReference type="InterPro" id="IPR013783">
    <property type="entry name" value="Ig-like_fold"/>
</dbReference>
<evidence type="ECO:0000313" key="9">
    <source>
        <dbReference type="EMBL" id="NHF63444.1"/>
    </source>
</evidence>
<dbReference type="Gene3D" id="1.10.1740.10">
    <property type="match status" value="1"/>
</dbReference>
<evidence type="ECO:0000259" key="8">
    <source>
        <dbReference type="Pfam" id="PF13490"/>
    </source>
</evidence>
<dbReference type="Pfam" id="PF04542">
    <property type="entry name" value="Sigma70_r2"/>
    <property type="match status" value="1"/>
</dbReference>
<protein>
    <submittedName>
        <fullName evidence="9">Sigma-70 family RNA polymerase sigma factor</fullName>
    </submittedName>
</protein>
<dbReference type="Pfam" id="PF13490">
    <property type="entry name" value="zf-HC2"/>
    <property type="match status" value="1"/>
</dbReference>
<dbReference type="AlphaFoldDB" id="A0A9E5JPJ8"/>
<dbReference type="SUPFAM" id="SSF88946">
    <property type="entry name" value="Sigma2 domain of RNA polymerase sigma factors"/>
    <property type="match status" value="1"/>
</dbReference>
<accession>A0A9E5JPJ8</accession>
<dbReference type="GO" id="GO:0006352">
    <property type="term" value="P:DNA-templated transcription initiation"/>
    <property type="evidence" value="ECO:0007669"/>
    <property type="project" value="InterPro"/>
</dbReference>
<evidence type="ECO:0000256" key="4">
    <source>
        <dbReference type="ARBA" id="ARBA00023125"/>
    </source>
</evidence>
<dbReference type="InterPro" id="IPR036388">
    <property type="entry name" value="WH-like_DNA-bd_sf"/>
</dbReference>
<keyword evidence="3" id="KW-0731">Sigma factor</keyword>
<feature type="domain" description="RNA polymerase sigma-70 region 2" evidence="7">
    <location>
        <begin position="57"/>
        <end position="116"/>
    </location>
</feature>
<feature type="domain" description="Putative zinc-finger" evidence="8">
    <location>
        <begin position="219"/>
        <end position="252"/>
    </location>
</feature>
<dbReference type="GO" id="GO:0016987">
    <property type="term" value="F:sigma factor activity"/>
    <property type="evidence" value="ECO:0007669"/>
    <property type="project" value="UniProtKB-KW"/>
</dbReference>
<dbReference type="Gene3D" id="1.10.10.10">
    <property type="entry name" value="Winged helix-like DNA-binding domain superfamily/Winged helix DNA-binding domain"/>
    <property type="match status" value="1"/>
</dbReference>
<evidence type="ECO:0000256" key="3">
    <source>
        <dbReference type="ARBA" id="ARBA00023082"/>
    </source>
</evidence>
<dbReference type="PANTHER" id="PTHR43133">
    <property type="entry name" value="RNA POLYMERASE ECF-TYPE SIGMA FACTO"/>
    <property type="match status" value="1"/>
</dbReference>
<dbReference type="PANTHER" id="PTHR43133:SF8">
    <property type="entry name" value="RNA POLYMERASE SIGMA FACTOR HI_1459-RELATED"/>
    <property type="match status" value="1"/>
</dbReference>
<evidence type="ECO:0000259" key="7">
    <source>
        <dbReference type="Pfam" id="PF04542"/>
    </source>
</evidence>
<gene>
    <name evidence="9" type="ORF">FK219_009375</name>
</gene>
<dbReference type="GO" id="GO:0003677">
    <property type="term" value="F:DNA binding"/>
    <property type="evidence" value="ECO:0007669"/>
    <property type="project" value="UniProtKB-KW"/>
</dbReference>
<evidence type="ECO:0000256" key="1">
    <source>
        <dbReference type="ARBA" id="ARBA00010641"/>
    </source>
</evidence>
<dbReference type="InterPro" id="IPR014284">
    <property type="entry name" value="RNA_pol_sigma-70_dom"/>
</dbReference>
<evidence type="ECO:0000256" key="2">
    <source>
        <dbReference type="ARBA" id="ARBA00023015"/>
    </source>
</evidence>
<feature type="compositionally biased region" description="Acidic residues" evidence="6">
    <location>
        <begin position="395"/>
        <end position="413"/>
    </location>
</feature>
<dbReference type="EMBL" id="VIKT02000015">
    <property type="protein sequence ID" value="NHF63444.1"/>
    <property type="molecule type" value="Genomic_DNA"/>
</dbReference>
<proteinExistence type="inferred from homology"/>
<dbReference type="RefSeq" id="WP_152583843.1">
    <property type="nucleotide sequence ID" value="NZ_VIKT02000015.1"/>
</dbReference>
<dbReference type="SUPFAM" id="SSF88659">
    <property type="entry name" value="Sigma3 and sigma4 domains of RNA polymerase sigma factors"/>
    <property type="match status" value="1"/>
</dbReference>